<sequence length="120" mass="12552">MDGASGRLQVDVTDVLDVARDVSDSSAQIGEIARRIGECRAGAPADDESIDEVLRERLVAYRHGLAHVGHALTSIAQDSGRWSQAVTDSATRLVAADQQTAADITRAGAPATSWSPQGSP</sequence>
<reference evidence="1" key="1">
    <citation type="journal article" date="2014" name="Int. J. Syst. Evol. Microbiol.">
        <title>Complete genome sequence of Corynebacterium casei LMG S-19264T (=DSM 44701T), isolated from a smear-ripened cheese.</title>
        <authorList>
            <consortium name="US DOE Joint Genome Institute (JGI-PGF)"/>
            <person name="Walter F."/>
            <person name="Albersmeier A."/>
            <person name="Kalinowski J."/>
            <person name="Ruckert C."/>
        </authorList>
    </citation>
    <scope>NUCLEOTIDE SEQUENCE</scope>
    <source>
        <strain evidence="1">CGMCC 1.12827</strain>
    </source>
</reference>
<reference evidence="1" key="2">
    <citation type="submission" date="2020-09" db="EMBL/GenBank/DDBJ databases">
        <authorList>
            <person name="Sun Q."/>
            <person name="Zhou Y."/>
        </authorList>
    </citation>
    <scope>NUCLEOTIDE SEQUENCE</scope>
    <source>
        <strain evidence="1">CGMCC 1.12827</strain>
    </source>
</reference>
<dbReference type="RefSeq" id="WP_188584702.1">
    <property type="nucleotide sequence ID" value="NZ_BMGC01000001.1"/>
</dbReference>
<evidence type="ECO:0000313" key="1">
    <source>
        <dbReference type="EMBL" id="GGB17576.1"/>
    </source>
</evidence>
<name>A0A916WMX6_9ACTN</name>
<gene>
    <name evidence="1" type="ORF">GCM10011489_02090</name>
</gene>
<evidence type="ECO:0000313" key="2">
    <source>
        <dbReference type="Proteomes" id="UP000621454"/>
    </source>
</evidence>
<dbReference type="Proteomes" id="UP000621454">
    <property type="component" value="Unassembled WGS sequence"/>
</dbReference>
<accession>A0A916WMX6</accession>
<evidence type="ECO:0008006" key="3">
    <source>
        <dbReference type="Google" id="ProtNLM"/>
    </source>
</evidence>
<protein>
    <recommendedName>
        <fullName evidence="3">Excreted virulence factor EspC, type VII ESX diderm</fullName>
    </recommendedName>
</protein>
<organism evidence="1 2">
    <name type="scientific">Gordonia jinhuaensis</name>
    <dbReference type="NCBI Taxonomy" id="1517702"/>
    <lineage>
        <taxon>Bacteria</taxon>
        <taxon>Bacillati</taxon>
        <taxon>Actinomycetota</taxon>
        <taxon>Actinomycetes</taxon>
        <taxon>Mycobacteriales</taxon>
        <taxon>Gordoniaceae</taxon>
        <taxon>Gordonia</taxon>
    </lineage>
</organism>
<dbReference type="AlphaFoldDB" id="A0A916WMX6"/>
<keyword evidence="2" id="KW-1185">Reference proteome</keyword>
<dbReference type="EMBL" id="BMGC01000001">
    <property type="protein sequence ID" value="GGB17576.1"/>
    <property type="molecule type" value="Genomic_DNA"/>
</dbReference>
<comment type="caution">
    <text evidence="1">The sequence shown here is derived from an EMBL/GenBank/DDBJ whole genome shotgun (WGS) entry which is preliminary data.</text>
</comment>
<proteinExistence type="predicted"/>